<organism evidence="1">
    <name type="scientific">Macaca fascicularis</name>
    <name type="common">Crab-eating macaque</name>
    <name type="synonym">Cynomolgus monkey</name>
    <dbReference type="NCBI Taxonomy" id="9541"/>
    <lineage>
        <taxon>Eukaryota</taxon>
        <taxon>Metazoa</taxon>
        <taxon>Chordata</taxon>
        <taxon>Craniata</taxon>
        <taxon>Vertebrata</taxon>
        <taxon>Euteleostomi</taxon>
        <taxon>Mammalia</taxon>
        <taxon>Eutheria</taxon>
        <taxon>Euarchontoglires</taxon>
        <taxon>Primates</taxon>
        <taxon>Haplorrhini</taxon>
        <taxon>Catarrhini</taxon>
        <taxon>Cercopithecidae</taxon>
        <taxon>Cercopithecinae</taxon>
        <taxon>Macaca</taxon>
    </lineage>
</organism>
<protein>
    <submittedName>
        <fullName evidence="1">Macaca fascicularis brain cDNA clone: QbsA-10645, similar to human regulating synaptic membrane exocytosis 2 (RIMS2), mRNA, RefSeq: NM_014677.2</fullName>
    </submittedName>
</protein>
<evidence type="ECO:0000313" key="1">
    <source>
        <dbReference type="EMBL" id="BAE88456.1"/>
    </source>
</evidence>
<name>I7GHP5_MACFA</name>
<accession>I7GHP5</accession>
<reference evidence="1" key="1">
    <citation type="journal article" date="2007" name="PLoS Biol.">
        <title>Rate of evolution in brain-expressed genes in humans and other primates.</title>
        <authorList>
            <person name="Wang H.-Y."/>
            <person name="Chien H.-C."/>
            <person name="Osada N."/>
            <person name="Hashimoto K."/>
            <person name="Sugano S."/>
            <person name="Gojobori T."/>
            <person name="Chou C.-K."/>
            <person name="Tsai S.-F."/>
            <person name="Wu C.-I."/>
            <person name="Shen C.-K.J."/>
        </authorList>
    </citation>
    <scope>NUCLEOTIDE SEQUENCE</scope>
</reference>
<dbReference type="AlphaFoldDB" id="I7GHP5"/>
<proteinExistence type="evidence at transcript level"/>
<sequence>MKFNMCKFFTSFSSHFSSSPSFNLFFLPARVNLILKNYKF</sequence>
<dbReference type="EMBL" id="AB171393">
    <property type="protein sequence ID" value="BAE88456.1"/>
    <property type="molecule type" value="mRNA"/>
</dbReference>